<protein>
    <submittedName>
        <fullName evidence="11">Zinc finger protein 227</fullName>
    </submittedName>
</protein>
<keyword evidence="7" id="KW-0539">Nucleus</keyword>
<keyword evidence="3" id="KW-0677">Repeat</keyword>
<gene>
    <name evidence="11" type="ORF">KUDE01_001332</name>
</gene>
<comment type="subcellular location">
    <subcellularLocation>
        <location evidence="1">Nucleus</location>
    </subcellularLocation>
</comment>
<dbReference type="InterPro" id="IPR013087">
    <property type="entry name" value="Znf_C2H2_type"/>
</dbReference>
<keyword evidence="5" id="KW-0862">Zinc</keyword>
<organism evidence="11 12">
    <name type="scientific">Dissostichus eleginoides</name>
    <name type="common">Patagonian toothfish</name>
    <name type="synonym">Dissostichus amissus</name>
    <dbReference type="NCBI Taxonomy" id="100907"/>
    <lineage>
        <taxon>Eukaryota</taxon>
        <taxon>Metazoa</taxon>
        <taxon>Chordata</taxon>
        <taxon>Craniata</taxon>
        <taxon>Vertebrata</taxon>
        <taxon>Euteleostomi</taxon>
        <taxon>Actinopterygii</taxon>
        <taxon>Neopterygii</taxon>
        <taxon>Teleostei</taxon>
        <taxon>Neoteleostei</taxon>
        <taxon>Acanthomorphata</taxon>
        <taxon>Eupercaria</taxon>
        <taxon>Perciformes</taxon>
        <taxon>Notothenioidei</taxon>
        <taxon>Nototheniidae</taxon>
        <taxon>Dissostichus</taxon>
    </lineage>
</organism>
<reference evidence="11" key="1">
    <citation type="submission" date="2023-04" db="EMBL/GenBank/DDBJ databases">
        <title>Chromosome-level genome of Chaenocephalus aceratus.</title>
        <authorList>
            <person name="Park H."/>
        </authorList>
    </citation>
    <scope>NUCLEOTIDE SEQUENCE</scope>
    <source>
        <strain evidence="11">DE</strain>
        <tissue evidence="11">Muscle</tissue>
    </source>
</reference>
<evidence type="ECO:0000256" key="4">
    <source>
        <dbReference type="ARBA" id="ARBA00022771"/>
    </source>
</evidence>
<dbReference type="Pfam" id="PF13912">
    <property type="entry name" value="zf-C2H2_6"/>
    <property type="match status" value="1"/>
</dbReference>
<dbReference type="AlphaFoldDB" id="A0AAD9FJ10"/>
<comment type="caution">
    <text evidence="11">The sequence shown here is derived from an EMBL/GenBank/DDBJ whole genome shotgun (WGS) entry which is preliminary data.</text>
</comment>
<feature type="domain" description="C2H2-type" evidence="10">
    <location>
        <begin position="259"/>
        <end position="286"/>
    </location>
</feature>
<dbReference type="GO" id="GO:0006357">
    <property type="term" value="P:regulation of transcription by RNA polymerase II"/>
    <property type="evidence" value="ECO:0007669"/>
    <property type="project" value="TreeGrafter"/>
</dbReference>
<evidence type="ECO:0000256" key="1">
    <source>
        <dbReference type="ARBA" id="ARBA00004123"/>
    </source>
</evidence>
<dbReference type="InterPro" id="IPR050589">
    <property type="entry name" value="Ikaros_C2H2-ZF"/>
</dbReference>
<feature type="compositionally biased region" description="Basic and acidic residues" evidence="9">
    <location>
        <begin position="142"/>
        <end position="156"/>
    </location>
</feature>
<dbReference type="PANTHER" id="PTHR24404:SF106">
    <property type="entry name" value="C2H2-TYPE DOMAIN-CONTAINING PROTEIN"/>
    <property type="match status" value="1"/>
</dbReference>
<feature type="domain" description="C2H2-type" evidence="10">
    <location>
        <begin position="421"/>
        <end position="448"/>
    </location>
</feature>
<feature type="compositionally biased region" description="Polar residues" evidence="9">
    <location>
        <begin position="174"/>
        <end position="191"/>
    </location>
</feature>
<dbReference type="Pfam" id="PF00096">
    <property type="entry name" value="zf-C2H2"/>
    <property type="match status" value="6"/>
</dbReference>
<dbReference type="InterPro" id="IPR036236">
    <property type="entry name" value="Znf_C2H2_sf"/>
</dbReference>
<feature type="domain" description="C2H2-type" evidence="10">
    <location>
        <begin position="365"/>
        <end position="392"/>
    </location>
</feature>
<feature type="domain" description="C2H2-type" evidence="10">
    <location>
        <begin position="449"/>
        <end position="476"/>
    </location>
</feature>
<keyword evidence="4 8" id="KW-0863">Zinc-finger</keyword>
<accession>A0AAD9FJ10</accession>
<feature type="domain" description="C2H2-type" evidence="10">
    <location>
        <begin position="393"/>
        <end position="420"/>
    </location>
</feature>
<dbReference type="GO" id="GO:0008270">
    <property type="term" value="F:zinc ion binding"/>
    <property type="evidence" value="ECO:0007669"/>
    <property type="project" value="UniProtKB-KW"/>
</dbReference>
<dbReference type="PANTHER" id="PTHR24404">
    <property type="entry name" value="ZINC FINGER PROTEIN"/>
    <property type="match status" value="1"/>
</dbReference>
<dbReference type="FunFam" id="3.30.160.60:FF:000446">
    <property type="entry name" value="Zinc finger protein"/>
    <property type="match status" value="1"/>
</dbReference>
<feature type="domain" description="C2H2-type" evidence="10">
    <location>
        <begin position="287"/>
        <end position="306"/>
    </location>
</feature>
<dbReference type="FunFam" id="3.30.160.60:FF:001732">
    <property type="entry name" value="Zgc:162936"/>
    <property type="match status" value="1"/>
</dbReference>
<keyword evidence="12" id="KW-1185">Reference proteome</keyword>
<feature type="domain" description="C2H2-type" evidence="10">
    <location>
        <begin position="229"/>
        <end position="256"/>
    </location>
</feature>
<feature type="domain" description="C2H2-type" evidence="10">
    <location>
        <begin position="201"/>
        <end position="228"/>
    </location>
</feature>
<evidence type="ECO:0000256" key="9">
    <source>
        <dbReference type="SAM" id="MobiDB-lite"/>
    </source>
</evidence>
<keyword evidence="6" id="KW-0238">DNA-binding</keyword>
<dbReference type="GO" id="GO:0045893">
    <property type="term" value="P:positive regulation of DNA-templated transcription"/>
    <property type="evidence" value="ECO:0007669"/>
    <property type="project" value="UniProtKB-ARBA"/>
</dbReference>
<dbReference type="PROSITE" id="PS00028">
    <property type="entry name" value="ZINC_FINGER_C2H2_1"/>
    <property type="match status" value="7"/>
</dbReference>
<evidence type="ECO:0000256" key="7">
    <source>
        <dbReference type="ARBA" id="ARBA00023242"/>
    </source>
</evidence>
<dbReference type="GO" id="GO:0005634">
    <property type="term" value="C:nucleus"/>
    <property type="evidence" value="ECO:0007669"/>
    <property type="project" value="UniProtKB-SubCell"/>
</dbReference>
<evidence type="ECO:0000256" key="8">
    <source>
        <dbReference type="PROSITE-ProRule" id="PRU00042"/>
    </source>
</evidence>
<evidence type="ECO:0000313" key="11">
    <source>
        <dbReference type="EMBL" id="KAK1900545.1"/>
    </source>
</evidence>
<dbReference type="GO" id="GO:0000978">
    <property type="term" value="F:RNA polymerase II cis-regulatory region sequence-specific DNA binding"/>
    <property type="evidence" value="ECO:0007669"/>
    <property type="project" value="TreeGrafter"/>
</dbReference>
<evidence type="ECO:0000256" key="3">
    <source>
        <dbReference type="ARBA" id="ARBA00022737"/>
    </source>
</evidence>
<dbReference type="SUPFAM" id="SSF57667">
    <property type="entry name" value="beta-beta-alpha zinc fingers"/>
    <property type="match status" value="6"/>
</dbReference>
<dbReference type="FunFam" id="3.30.160.60:FF:000688">
    <property type="entry name" value="zinc finger protein 197 isoform X1"/>
    <property type="match status" value="1"/>
</dbReference>
<dbReference type="SMART" id="SM00355">
    <property type="entry name" value="ZnF_C2H2"/>
    <property type="match status" value="9"/>
</dbReference>
<dbReference type="GO" id="GO:0005694">
    <property type="term" value="C:chromosome"/>
    <property type="evidence" value="ECO:0007669"/>
    <property type="project" value="UniProtKB-ARBA"/>
</dbReference>
<dbReference type="EMBL" id="JASDAP010000007">
    <property type="protein sequence ID" value="KAK1900545.1"/>
    <property type="molecule type" value="Genomic_DNA"/>
</dbReference>
<dbReference type="FunFam" id="3.30.160.60:FF:003850">
    <property type="match status" value="1"/>
</dbReference>
<dbReference type="Proteomes" id="UP001228049">
    <property type="component" value="Unassembled WGS sequence"/>
</dbReference>
<dbReference type="FunFam" id="3.30.160.60:FF:000624">
    <property type="entry name" value="zinc finger protein 697"/>
    <property type="match status" value="1"/>
</dbReference>
<dbReference type="PROSITE" id="PS50157">
    <property type="entry name" value="ZINC_FINGER_C2H2_2"/>
    <property type="match status" value="9"/>
</dbReference>
<proteinExistence type="predicted"/>
<keyword evidence="2" id="KW-0479">Metal-binding</keyword>
<evidence type="ECO:0000259" key="10">
    <source>
        <dbReference type="PROSITE" id="PS50157"/>
    </source>
</evidence>
<sequence length="512" mass="59002">MSENLVFYSEIKSILETVIRTSVDIGNSKEKTSTKGATMRREPDFDTVVEMLAREATRKINAVFSQLSSTLHSENQTLQARVGGLQSELKTTQENFENARMWREHVLSGSPVLFQQSGLVYTLKPSGKLKTRTDQLPGEGPETGHDEGEEAAKEVNSEAESSAAIGQDIKEDSSTTNTAESKTPESQNTQEAGVRGKGKQFVCEVCNKSFSRQFHLMKHRNTHQEQRPFSCDQCPRRFRNTETFEYHLLRHEERKYATLKCPLCEKMFKTQMHLKTHQMVHTDTRPFTCSTCEKAFKTKHSLQAHQSFMCDLCGKTFLYNCQLQKHQKATHDERHGQVVRRRTREKGNRRVIYRRDRTSVDVTPFSCKTCRKGFDSAGSLRRHEQIHTGQRQHTCPTCGKSFFYKATYDYHQRIHTGERPFGCDVCGKRFIIPQALKSHKLQHSGEKPHKCEQCDKAFRIYTNLLRHMRVHTGEKPYECEQLWTRVFRLKAAKETHCAEKHQNTLGNTLATS</sequence>
<dbReference type="GO" id="GO:0003700">
    <property type="term" value="F:DNA-binding transcription factor activity"/>
    <property type="evidence" value="ECO:0007669"/>
    <property type="project" value="TreeGrafter"/>
</dbReference>
<dbReference type="Gene3D" id="3.30.160.60">
    <property type="entry name" value="Classic Zinc Finger"/>
    <property type="match status" value="7"/>
</dbReference>
<evidence type="ECO:0000313" key="12">
    <source>
        <dbReference type="Proteomes" id="UP001228049"/>
    </source>
</evidence>
<feature type="domain" description="C2H2-type" evidence="10">
    <location>
        <begin position="308"/>
        <end position="336"/>
    </location>
</feature>
<evidence type="ECO:0000256" key="2">
    <source>
        <dbReference type="ARBA" id="ARBA00022723"/>
    </source>
</evidence>
<name>A0AAD9FJ10_DISEL</name>
<evidence type="ECO:0000256" key="6">
    <source>
        <dbReference type="ARBA" id="ARBA00023125"/>
    </source>
</evidence>
<evidence type="ECO:0000256" key="5">
    <source>
        <dbReference type="ARBA" id="ARBA00022833"/>
    </source>
</evidence>
<feature type="region of interest" description="Disordered" evidence="9">
    <location>
        <begin position="129"/>
        <end position="194"/>
    </location>
</feature>